<evidence type="ECO:0000313" key="4">
    <source>
        <dbReference type="Proteomes" id="UP001595900"/>
    </source>
</evidence>
<comment type="caution">
    <text evidence="3">The sequence shown here is derived from an EMBL/GenBank/DDBJ whole genome shotgun (WGS) entry which is preliminary data.</text>
</comment>
<dbReference type="InterPro" id="IPR014729">
    <property type="entry name" value="Rossmann-like_a/b/a_fold"/>
</dbReference>
<dbReference type="InterPro" id="IPR006016">
    <property type="entry name" value="UspA"/>
</dbReference>
<dbReference type="SUPFAM" id="SSF52402">
    <property type="entry name" value="Adenine nucleotide alpha hydrolases-like"/>
    <property type="match status" value="1"/>
</dbReference>
<sequence length="142" mass="14891">MGFQRRTILAAVDGSPSSYRAGALAVHMARVESASLIGVFVHAPSTLLVGTVPGADVAAYKANADLADELRTLASVRAQFTDVRVQFMERRGDPCTEILSVAAQQAADLIVVGASASPLHRVAGSLAARLIRNGRWPVTVVP</sequence>
<dbReference type="EMBL" id="JBHSCN010000006">
    <property type="protein sequence ID" value="MFC4244536.1"/>
    <property type="molecule type" value="Genomic_DNA"/>
</dbReference>
<dbReference type="Proteomes" id="UP001595900">
    <property type="component" value="Unassembled WGS sequence"/>
</dbReference>
<dbReference type="PANTHER" id="PTHR46268">
    <property type="entry name" value="STRESS RESPONSE PROTEIN NHAX"/>
    <property type="match status" value="1"/>
</dbReference>
<proteinExistence type="inferred from homology"/>
<feature type="domain" description="UspA" evidence="2">
    <location>
        <begin position="5"/>
        <end position="142"/>
    </location>
</feature>
<evidence type="ECO:0000256" key="1">
    <source>
        <dbReference type="ARBA" id="ARBA00008791"/>
    </source>
</evidence>
<reference evidence="4" key="1">
    <citation type="journal article" date="2019" name="Int. J. Syst. Evol. Microbiol.">
        <title>The Global Catalogue of Microorganisms (GCM) 10K type strain sequencing project: providing services to taxonomists for standard genome sequencing and annotation.</title>
        <authorList>
            <consortium name="The Broad Institute Genomics Platform"/>
            <consortium name="The Broad Institute Genome Sequencing Center for Infectious Disease"/>
            <person name="Wu L."/>
            <person name="Ma J."/>
        </authorList>
    </citation>
    <scope>NUCLEOTIDE SEQUENCE [LARGE SCALE GENOMIC DNA]</scope>
    <source>
        <strain evidence="4">CGMCC 1.10363</strain>
    </source>
</reference>
<comment type="similarity">
    <text evidence="1">Belongs to the universal stress protein A family.</text>
</comment>
<dbReference type="PRINTS" id="PR01438">
    <property type="entry name" value="UNVRSLSTRESS"/>
</dbReference>
<name>A0ABV8QAQ6_9MICO</name>
<evidence type="ECO:0000313" key="3">
    <source>
        <dbReference type="EMBL" id="MFC4244536.1"/>
    </source>
</evidence>
<dbReference type="Pfam" id="PF00582">
    <property type="entry name" value="Usp"/>
    <property type="match status" value="1"/>
</dbReference>
<organism evidence="3 4">
    <name type="scientific">Gryllotalpicola reticulitermitis</name>
    <dbReference type="NCBI Taxonomy" id="1184153"/>
    <lineage>
        <taxon>Bacteria</taxon>
        <taxon>Bacillati</taxon>
        <taxon>Actinomycetota</taxon>
        <taxon>Actinomycetes</taxon>
        <taxon>Micrococcales</taxon>
        <taxon>Microbacteriaceae</taxon>
        <taxon>Gryllotalpicola</taxon>
    </lineage>
</organism>
<evidence type="ECO:0000259" key="2">
    <source>
        <dbReference type="Pfam" id="PF00582"/>
    </source>
</evidence>
<accession>A0ABV8QAQ6</accession>
<dbReference type="PANTHER" id="PTHR46268:SF6">
    <property type="entry name" value="UNIVERSAL STRESS PROTEIN UP12"/>
    <property type="match status" value="1"/>
</dbReference>
<protein>
    <submittedName>
        <fullName evidence="3">Universal stress protein</fullName>
    </submittedName>
</protein>
<dbReference type="InterPro" id="IPR006015">
    <property type="entry name" value="Universal_stress_UspA"/>
</dbReference>
<dbReference type="Gene3D" id="3.40.50.620">
    <property type="entry name" value="HUPs"/>
    <property type="match status" value="1"/>
</dbReference>
<gene>
    <name evidence="3" type="ORF">ACFOYW_14255</name>
</gene>
<keyword evidence="4" id="KW-1185">Reference proteome</keyword>
<dbReference type="RefSeq" id="WP_390230222.1">
    <property type="nucleotide sequence ID" value="NZ_JBHSCN010000006.1"/>
</dbReference>
<dbReference type="CDD" id="cd00293">
    <property type="entry name" value="USP-like"/>
    <property type="match status" value="1"/>
</dbReference>